<keyword evidence="3 4" id="KW-0418">Kinase</keyword>
<name>A0A1B2DBW6_9BACL</name>
<dbReference type="RefSeq" id="WP_099516621.1">
    <property type="nucleotide sequence ID" value="NZ_CP016808.1"/>
</dbReference>
<dbReference type="EMBL" id="CP016808">
    <property type="protein sequence ID" value="ANY65209.1"/>
    <property type="molecule type" value="Genomic_DNA"/>
</dbReference>
<accession>A0A1B2DBW6</accession>
<dbReference type="InterPro" id="IPR018484">
    <property type="entry name" value="FGGY_N"/>
</dbReference>
<feature type="domain" description="Carbohydrate kinase FGGY C-terminal" evidence="6">
    <location>
        <begin position="258"/>
        <end position="442"/>
    </location>
</feature>
<dbReference type="InterPro" id="IPR018483">
    <property type="entry name" value="Carb_kinase_FGGY_CS"/>
</dbReference>
<evidence type="ECO:0000313" key="7">
    <source>
        <dbReference type="EMBL" id="ANY65209.1"/>
    </source>
</evidence>
<gene>
    <name evidence="7" type="ORF">BBD42_00985</name>
</gene>
<dbReference type="Pfam" id="PF00370">
    <property type="entry name" value="FGGY_N"/>
    <property type="match status" value="1"/>
</dbReference>
<evidence type="ECO:0000259" key="5">
    <source>
        <dbReference type="Pfam" id="PF00370"/>
    </source>
</evidence>
<dbReference type="PIRSF" id="PIRSF000538">
    <property type="entry name" value="GlpK"/>
    <property type="match status" value="1"/>
</dbReference>
<dbReference type="PROSITE" id="PS00933">
    <property type="entry name" value="FGGY_KINASES_1"/>
    <property type="match status" value="1"/>
</dbReference>
<evidence type="ECO:0000256" key="1">
    <source>
        <dbReference type="ARBA" id="ARBA00009156"/>
    </source>
</evidence>
<dbReference type="SUPFAM" id="SSF53067">
    <property type="entry name" value="Actin-like ATPase domain"/>
    <property type="match status" value="2"/>
</dbReference>
<dbReference type="InterPro" id="IPR000577">
    <property type="entry name" value="Carb_kinase_FGGY"/>
</dbReference>
<dbReference type="CDD" id="cd07770">
    <property type="entry name" value="ASKHA_NBD_FGGY_GntK"/>
    <property type="match status" value="1"/>
</dbReference>
<proteinExistence type="inferred from homology"/>
<dbReference type="PANTHER" id="PTHR43095">
    <property type="entry name" value="SUGAR KINASE"/>
    <property type="match status" value="1"/>
</dbReference>
<dbReference type="InterPro" id="IPR018485">
    <property type="entry name" value="FGGY_C"/>
</dbReference>
<dbReference type="InterPro" id="IPR050406">
    <property type="entry name" value="FGGY_Carb_Kinase"/>
</dbReference>
<dbReference type="GO" id="GO:0016301">
    <property type="term" value="F:kinase activity"/>
    <property type="evidence" value="ECO:0007669"/>
    <property type="project" value="UniProtKB-KW"/>
</dbReference>
<dbReference type="PANTHER" id="PTHR43095:SF2">
    <property type="entry name" value="GLUCONOKINASE"/>
    <property type="match status" value="1"/>
</dbReference>
<keyword evidence="2 4" id="KW-0808">Transferase</keyword>
<feature type="domain" description="Carbohydrate kinase FGGY N-terminal" evidence="5">
    <location>
        <begin position="6"/>
        <end position="248"/>
    </location>
</feature>
<evidence type="ECO:0000259" key="6">
    <source>
        <dbReference type="Pfam" id="PF02782"/>
    </source>
</evidence>
<evidence type="ECO:0000256" key="3">
    <source>
        <dbReference type="ARBA" id="ARBA00022777"/>
    </source>
</evidence>
<dbReference type="Gene3D" id="3.30.420.40">
    <property type="match status" value="2"/>
</dbReference>
<protein>
    <submittedName>
        <fullName evidence="7">Gluconate kinase</fullName>
    </submittedName>
</protein>
<dbReference type="InterPro" id="IPR043129">
    <property type="entry name" value="ATPase_NBD"/>
</dbReference>
<dbReference type="AlphaFoldDB" id="A0A1B2DBW6"/>
<sequence length="490" mass="53580">MGRELVIGLDLGTTSVKACIFDRNGHLVADVEKMNTFYYPQQGWVEQSPVEIERSAVLAIREAIEKAKVEEGELLALGFSAAMHAILTLDAAGNPTSPAIIWADGRSAGQAEALLEASGEQVYKATGTPIHPMTPLMKLLWMKENNYEPYEQASYFMSIKEYLLYCWFGQRKIDYAMASATGLFNPAKLDWEPELLALTGITAAQLSEIVPPTEILSGLNADIAAQMGVPADLPFAIGSADGQLSNLGIGAILPGEVAVSVGTSGAIRQLTHQAKVSDSRETFCYSFTKDTYIVGGPTNNGGIALQWLKDTLNYEGGYEAFLAEAEKVAPGADGLLFLPYLNGERAPLWNQRAKGNFYGLTMTHERAHFIRAVLEGVTFNLYQIGKALEKLAGAPQKMYVNGGLSRSPLWLQMMADIFDAEIYVSENHHSAAWGAAWTSLVATGYASSYEEIKQHIPMDKPVVPNPEMSKRYKEIYANYEKLAKTMAAFF</sequence>
<organism evidence="7">
    <name type="scientific">Paenibacillus sp. BIHB 4019</name>
    <dbReference type="NCBI Taxonomy" id="1870819"/>
    <lineage>
        <taxon>Bacteria</taxon>
        <taxon>Bacillati</taxon>
        <taxon>Bacillota</taxon>
        <taxon>Bacilli</taxon>
        <taxon>Bacillales</taxon>
        <taxon>Paenibacillaceae</taxon>
        <taxon>Paenibacillus</taxon>
    </lineage>
</organism>
<dbReference type="GO" id="GO:0016773">
    <property type="term" value="F:phosphotransferase activity, alcohol group as acceptor"/>
    <property type="evidence" value="ECO:0007669"/>
    <property type="project" value="InterPro"/>
</dbReference>
<comment type="similarity">
    <text evidence="1 4">Belongs to the FGGY kinase family.</text>
</comment>
<reference evidence="7" key="1">
    <citation type="submission" date="2016-08" db="EMBL/GenBank/DDBJ databases">
        <title>Complete Genome Seqeunce of Paenibacillus sp. BIHB 4019 from tea rhizoplane.</title>
        <authorList>
            <person name="Thakur R."/>
            <person name="Swarnkar M.K."/>
            <person name="Gulati A."/>
        </authorList>
    </citation>
    <scope>NUCLEOTIDE SEQUENCE [LARGE SCALE GENOMIC DNA]</scope>
    <source>
        <strain evidence="7">BIHB4019</strain>
    </source>
</reference>
<dbReference type="Pfam" id="PF02782">
    <property type="entry name" value="FGGY_C"/>
    <property type="match status" value="1"/>
</dbReference>
<evidence type="ECO:0000256" key="2">
    <source>
        <dbReference type="ARBA" id="ARBA00022679"/>
    </source>
</evidence>
<dbReference type="GO" id="GO:0005975">
    <property type="term" value="P:carbohydrate metabolic process"/>
    <property type="evidence" value="ECO:0007669"/>
    <property type="project" value="InterPro"/>
</dbReference>
<dbReference type="PROSITE" id="PS00445">
    <property type="entry name" value="FGGY_KINASES_2"/>
    <property type="match status" value="1"/>
</dbReference>
<evidence type="ECO:0000256" key="4">
    <source>
        <dbReference type="RuleBase" id="RU003733"/>
    </source>
</evidence>